<evidence type="ECO:0000313" key="1">
    <source>
        <dbReference type="EMBL" id="RDX73427.1"/>
    </source>
</evidence>
<proteinExistence type="predicted"/>
<feature type="non-terminal residue" evidence="1">
    <location>
        <position position="1"/>
    </location>
</feature>
<reference evidence="1" key="1">
    <citation type="submission" date="2018-05" db="EMBL/GenBank/DDBJ databases">
        <title>Draft genome of Mucuna pruriens seed.</title>
        <authorList>
            <person name="Nnadi N.E."/>
            <person name="Vos R."/>
            <person name="Hasami M.H."/>
            <person name="Devisetty U.K."/>
            <person name="Aguiy J.C."/>
        </authorList>
    </citation>
    <scope>NUCLEOTIDE SEQUENCE [LARGE SCALE GENOMIC DNA]</scope>
    <source>
        <strain evidence="1">JCA_2017</strain>
    </source>
</reference>
<dbReference type="AlphaFoldDB" id="A0A371F564"/>
<gene>
    <name evidence="1" type="ORF">CR513_46970</name>
</gene>
<name>A0A371F564_MUCPR</name>
<accession>A0A371F564</accession>
<dbReference type="EMBL" id="QJKJ01010529">
    <property type="protein sequence ID" value="RDX73427.1"/>
    <property type="molecule type" value="Genomic_DNA"/>
</dbReference>
<keyword evidence="2" id="KW-1185">Reference proteome</keyword>
<dbReference type="Proteomes" id="UP000257109">
    <property type="component" value="Unassembled WGS sequence"/>
</dbReference>
<protein>
    <submittedName>
        <fullName evidence="1">Uncharacterized protein</fullName>
    </submittedName>
</protein>
<organism evidence="1 2">
    <name type="scientific">Mucuna pruriens</name>
    <name type="common">Velvet bean</name>
    <name type="synonym">Dolichos pruriens</name>
    <dbReference type="NCBI Taxonomy" id="157652"/>
    <lineage>
        <taxon>Eukaryota</taxon>
        <taxon>Viridiplantae</taxon>
        <taxon>Streptophyta</taxon>
        <taxon>Embryophyta</taxon>
        <taxon>Tracheophyta</taxon>
        <taxon>Spermatophyta</taxon>
        <taxon>Magnoliopsida</taxon>
        <taxon>eudicotyledons</taxon>
        <taxon>Gunneridae</taxon>
        <taxon>Pentapetalae</taxon>
        <taxon>rosids</taxon>
        <taxon>fabids</taxon>
        <taxon>Fabales</taxon>
        <taxon>Fabaceae</taxon>
        <taxon>Papilionoideae</taxon>
        <taxon>50 kb inversion clade</taxon>
        <taxon>NPAAA clade</taxon>
        <taxon>indigoferoid/millettioid clade</taxon>
        <taxon>Phaseoleae</taxon>
        <taxon>Mucuna</taxon>
    </lineage>
</organism>
<sequence length="166" mass="19187">MGGKEYVGWGHGVVVADEEVDGAKRRKKIIRFGWYDKVASEKIVFRLEMERGHDLKLKVNFFKSKLIVILVLYVGIARTIDSVCVLGNFGWFLSKKDIYMEASRRKMKQKLSLWKKSFLSVSGNGGCYLKGIICGVRPLVSKYGDIIQRYRCFKKRLGMVEIHWEN</sequence>
<evidence type="ECO:0000313" key="2">
    <source>
        <dbReference type="Proteomes" id="UP000257109"/>
    </source>
</evidence>
<comment type="caution">
    <text evidence="1">The sequence shown here is derived from an EMBL/GenBank/DDBJ whole genome shotgun (WGS) entry which is preliminary data.</text>
</comment>